<organism evidence="1">
    <name type="scientific">marine metagenome</name>
    <dbReference type="NCBI Taxonomy" id="408172"/>
    <lineage>
        <taxon>unclassified sequences</taxon>
        <taxon>metagenomes</taxon>
        <taxon>ecological metagenomes</taxon>
    </lineage>
</organism>
<name>A0A383DER5_9ZZZZ</name>
<dbReference type="EMBL" id="UINC01216725">
    <property type="protein sequence ID" value="SVE42982.1"/>
    <property type="molecule type" value="Genomic_DNA"/>
</dbReference>
<feature type="non-terminal residue" evidence="1">
    <location>
        <position position="1"/>
    </location>
</feature>
<dbReference type="AlphaFoldDB" id="A0A383DER5"/>
<gene>
    <name evidence="1" type="ORF">METZ01_LOCUS495836</name>
</gene>
<sequence length="25" mass="2944">FEYEAETTIIIYSTLQSTQMNQFEG</sequence>
<proteinExistence type="predicted"/>
<evidence type="ECO:0000313" key="1">
    <source>
        <dbReference type="EMBL" id="SVE42982.1"/>
    </source>
</evidence>
<reference evidence="1" key="1">
    <citation type="submission" date="2018-05" db="EMBL/GenBank/DDBJ databases">
        <authorList>
            <person name="Lanie J.A."/>
            <person name="Ng W.-L."/>
            <person name="Kazmierczak K.M."/>
            <person name="Andrzejewski T.M."/>
            <person name="Davidsen T.M."/>
            <person name="Wayne K.J."/>
            <person name="Tettelin H."/>
            <person name="Glass J.I."/>
            <person name="Rusch D."/>
            <person name="Podicherti R."/>
            <person name="Tsui H.-C.T."/>
            <person name="Winkler M.E."/>
        </authorList>
    </citation>
    <scope>NUCLEOTIDE SEQUENCE</scope>
</reference>
<protein>
    <submittedName>
        <fullName evidence="1">Uncharacterized protein</fullName>
    </submittedName>
</protein>
<accession>A0A383DER5</accession>